<reference evidence="3 4" key="1">
    <citation type="submission" date="2019-05" db="EMBL/GenBank/DDBJ databases">
        <authorList>
            <person name="Lee S.D."/>
        </authorList>
    </citation>
    <scope>NUCLEOTIDE SEQUENCE [LARGE SCALE GENOMIC DNA]</scope>
    <source>
        <strain evidence="3 4">C5-26</strain>
    </source>
</reference>
<keyword evidence="2" id="KW-0812">Transmembrane</keyword>
<sequence length="158" mass="16503">MGAVMTREGEVRLADALPTLRADPVPYAWWTLAGAAFGFAVAGILTIGPPILLLALAMVVCGARVRRLRGAESYLILVGISAAPWFLAWLNRDGPGTVCRVAGTTTACVQEWSPWPFAAIAVAFMAGGVFLAARAHSRGQPPGQIGPAYPGTDEGRDG</sequence>
<dbReference type="AlphaFoldDB" id="A0A563E9R5"/>
<dbReference type="RefSeq" id="WP_146314947.1">
    <property type="nucleotide sequence ID" value="NZ_VCQV01000002.1"/>
</dbReference>
<evidence type="ECO:0000313" key="4">
    <source>
        <dbReference type="Proteomes" id="UP000320244"/>
    </source>
</evidence>
<reference evidence="3 4" key="2">
    <citation type="submission" date="2019-08" db="EMBL/GenBank/DDBJ databases">
        <title>Jejuicoccus antrihumi gen. nov., sp. nov., a new member of the family Dermacoccaceae isolated from a cave.</title>
        <authorList>
            <person name="Schumann P."/>
            <person name="Kim I.S."/>
        </authorList>
    </citation>
    <scope>NUCLEOTIDE SEQUENCE [LARGE SCALE GENOMIC DNA]</scope>
    <source>
        <strain evidence="3 4">C5-26</strain>
    </source>
</reference>
<dbReference type="EMBL" id="VCQV01000002">
    <property type="protein sequence ID" value="TWP38544.1"/>
    <property type="molecule type" value="Genomic_DNA"/>
</dbReference>
<feature type="transmembrane region" description="Helical" evidence="2">
    <location>
        <begin position="112"/>
        <end position="133"/>
    </location>
</feature>
<comment type="caution">
    <text evidence="3">The sequence shown here is derived from an EMBL/GenBank/DDBJ whole genome shotgun (WGS) entry which is preliminary data.</text>
</comment>
<gene>
    <name evidence="3" type="ORF">FGL98_01765</name>
</gene>
<proteinExistence type="predicted"/>
<feature type="region of interest" description="Disordered" evidence="1">
    <location>
        <begin position="137"/>
        <end position="158"/>
    </location>
</feature>
<protein>
    <submittedName>
        <fullName evidence="3">Uncharacterized protein</fullName>
    </submittedName>
</protein>
<keyword evidence="2" id="KW-0472">Membrane</keyword>
<evidence type="ECO:0000256" key="1">
    <source>
        <dbReference type="SAM" id="MobiDB-lite"/>
    </source>
</evidence>
<evidence type="ECO:0000313" key="3">
    <source>
        <dbReference type="EMBL" id="TWP38544.1"/>
    </source>
</evidence>
<keyword evidence="4" id="KW-1185">Reference proteome</keyword>
<feature type="transmembrane region" description="Helical" evidence="2">
    <location>
        <begin position="73"/>
        <end position="92"/>
    </location>
</feature>
<organism evidence="3 4">
    <name type="scientific">Leekyejoonella antrihumi</name>
    <dbReference type="NCBI Taxonomy" id="1660198"/>
    <lineage>
        <taxon>Bacteria</taxon>
        <taxon>Bacillati</taxon>
        <taxon>Actinomycetota</taxon>
        <taxon>Actinomycetes</taxon>
        <taxon>Micrococcales</taxon>
        <taxon>Dermacoccaceae</taxon>
        <taxon>Leekyejoonella</taxon>
    </lineage>
</organism>
<evidence type="ECO:0000256" key="2">
    <source>
        <dbReference type="SAM" id="Phobius"/>
    </source>
</evidence>
<accession>A0A563E9R5</accession>
<keyword evidence="2" id="KW-1133">Transmembrane helix</keyword>
<feature type="transmembrane region" description="Helical" evidence="2">
    <location>
        <begin position="28"/>
        <end position="61"/>
    </location>
</feature>
<name>A0A563E9R5_9MICO</name>
<dbReference type="OrthoDB" id="4227382at2"/>
<dbReference type="Proteomes" id="UP000320244">
    <property type="component" value="Unassembled WGS sequence"/>
</dbReference>